<evidence type="ECO:0000313" key="2">
    <source>
        <dbReference type="Proteomes" id="UP001384579"/>
    </source>
</evidence>
<proteinExistence type="predicted"/>
<dbReference type="Pfam" id="PF08872">
    <property type="entry name" value="KGK"/>
    <property type="match status" value="1"/>
</dbReference>
<comment type="caution">
    <text evidence="1">The sequence shown here is derived from an EMBL/GenBank/DDBJ whole genome shotgun (WGS) entry which is preliminary data.</text>
</comment>
<dbReference type="RefSeq" id="WP_340520656.1">
    <property type="nucleotide sequence ID" value="NZ_JBBLXS010000805.1"/>
</dbReference>
<protein>
    <submittedName>
        <fullName evidence="1">KGK domain-containing protein</fullName>
    </submittedName>
</protein>
<dbReference type="Proteomes" id="UP001384579">
    <property type="component" value="Unassembled WGS sequence"/>
</dbReference>
<reference evidence="1 2" key="1">
    <citation type="journal article" date="2020" name="Harmful Algae">
        <title>Molecular and morphological characterization of a novel dihydroanatoxin-a producing Microcoleus species (cyanobacteria) from the Russian River, California, USA.</title>
        <authorList>
            <person name="Conklin K.Y."/>
            <person name="Stancheva R."/>
            <person name="Otten T.G."/>
            <person name="Fadness R."/>
            <person name="Boyer G.L."/>
            <person name="Read B."/>
            <person name="Zhang X."/>
            <person name="Sheath R.G."/>
        </authorList>
    </citation>
    <scope>NUCLEOTIDE SEQUENCE [LARGE SCALE GENOMIC DNA]</scope>
    <source>
        <strain evidence="1 2">PTRS2</strain>
    </source>
</reference>
<keyword evidence="2" id="KW-1185">Reference proteome</keyword>
<dbReference type="InterPro" id="IPR014971">
    <property type="entry name" value="KGK"/>
</dbReference>
<accession>A0ABU8YWX5</accession>
<evidence type="ECO:0000313" key="1">
    <source>
        <dbReference type="EMBL" id="MEK0188879.1"/>
    </source>
</evidence>
<dbReference type="EMBL" id="JBBLXS010000805">
    <property type="protein sequence ID" value="MEK0188879.1"/>
    <property type="molecule type" value="Genomic_DNA"/>
</dbReference>
<organism evidence="1 2">
    <name type="scientific">Microcoleus anatoxicus PTRS2</name>
    <dbReference type="NCBI Taxonomy" id="2705321"/>
    <lineage>
        <taxon>Bacteria</taxon>
        <taxon>Bacillati</taxon>
        <taxon>Cyanobacteriota</taxon>
        <taxon>Cyanophyceae</taxon>
        <taxon>Oscillatoriophycideae</taxon>
        <taxon>Oscillatoriales</taxon>
        <taxon>Microcoleaceae</taxon>
        <taxon>Microcoleus</taxon>
        <taxon>Microcoleus anatoxicus</taxon>
    </lineage>
</organism>
<gene>
    <name evidence="1" type="ORF">WMG39_29115</name>
</gene>
<name>A0ABU8YWX5_9CYAN</name>
<sequence length="149" mass="17391">MNDRIESNKYETIDGEEDVLLLGQATFTVRRFKELASKQFNHIFGIYVEDKSRQDSISSRMRELWINEETKIYGENINWNSRKEGIDCQILKIGSKGWQKGKLKIEVNSHFGHGTEVCIKFCLDEAPEQKSPLDDIRQSEEYKKLSNNN</sequence>